<name>A0A4Z2HK71_9TELE</name>
<reference evidence="2 3" key="1">
    <citation type="submission" date="2019-03" db="EMBL/GenBank/DDBJ databases">
        <title>First draft genome of Liparis tanakae, snailfish: a comprehensive survey of snailfish specific genes.</title>
        <authorList>
            <person name="Kim W."/>
            <person name="Song I."/>
            <person name="Jeong J.-H."/>
            <person name="Kim D."/>
            <person name="Kim S."/>
            <person name="Ryu S."/>
            <person name="Song J.Y."/>
            <person name="Lee S.K."/>
        </authorList>
    </citation>
    <scope>NUCLEOTIDE SEQUENCE [LARGE SCALE GENOMIC DNA]</scope>
    <source>
        <tissue evidence="2">Muscle</tissue>
    </source>
</reference>
<comment type="caution">
    <text evidence="2">The sequence shown here is derived from an EMBL/GenBank/DDBJ whole genome shotgun (WGS) entry which is preliminary data.</text>
</comment>
<accession>A0A4Z2HK71</accession>
<protein>
    <submittedName>
        <fullName evidence="2">Uncharacterized protein</fullName>
    </submittedName>
</protein>
<feature type="region of interest" description="Disordered" evidence="1">
    <location>
        <begin position="185"/>
        <end position="212"/>
    </location>
</feature>
<proteinExistence type="predicted"/>
<gene>
    <name evidence="2" type="ORF">EYF80_024468</name>
</gene>
<evidence type="ECO:0000313" key="2">
    <source>
        <dbReference type="EMBL" id="TNN65314.1"/>
    </source>
</evidence>
<evidence type="ECO:0000313" key="3">
    <source>
        <dbReference type="Proteomes" id="UP000314294"/>
    </source>
</evidence>
<dbReference type="AlphaFoldDB" id="A0A4Z2HK71"/>
<evidence type="ECO:0000256" key="1">
    <source>
        <dbReference type="SAM" id="MobiDB-lite"/>
    </source>
</evidence>
<dbReference type="EMBL" id="SRLO01000237">
    <property type="protein sequence ID" value="TNN65314.1"/>
    <property type="molecule type" value="Genomic_DNA"/>
</dbReference>
<dbReference type="Proteomes" id="UP000314294">
    <property type="component" value="Unassembled WGS sequence"/>
</dbReference>
<keyword evidence="3" id="KW-1185">Reference proteome</keyword>
<sequence>MLVDARGSGLSSQPVHRPVSSCGSFISSFSSTYLWRPGDRQESTLADENMNVGHKTCLCLRSAVTRARAQSDPNAWLYKRLLSTAVSVVNALILCDPHGQHRDVFGLGLTSSIDSKYIDLVCAENQSHCVIIKPASYLIWEDNNVLGTLTFNTPGLESKLLDEDALYLLLFLSRRQADRIRQQQLQEPAGRPAGHLHQVDEEETGRRQRPLRKHLDRCLTSSSCRQEADVR</sequence>
<organism evidence="2 3">
    <name type="scientific">Liparis tanakae</name>
    <name type="common">Tanaka's snailfish</name>
    <dbReference type="NCBI Taxonomy" id="230148"/>
    <lineage>
        <taxon>Eukaryota</taxon>
        <taxon>Metazoa</taxon>
        <taxon>Chordata</taxon>
        <taxon>Craniata</taxon>
        <taxon>Vertebrata</taxon>
        <taxon>Euteleostomi</taxon>
        <taxon>Actinopterygii</taxon>
        <taxon>Neopterygii</taxon>
        <taxon>Teleostei</taxon>
        <taxon>Neoteleostei</taxon>
        <taxon>Acanthomorphata</taxon>
        <taxon>Eupercaria</taxon>
        <taxon>Perciformes</taxon>
        <taxon>Cottioidei</taxon>
        <taxon>Cottales</taxon>
        <taxon>Liparidae</taxon>
        <taxon>Liparis</taxon>
    </lineage>
</organism>